<dbReference type="Pfam" id="PF13699">
    <property type="entry name" value="eCIS_core"/>
    <property type="match status" value="1"/>
</dbReference>
<feature type="domain" description="eCIS core" evidence="1">
    <location>
        <begin position="68"/>
        <end position="133"/>
    </location>
</feature>
<sequence>MHINAEKSKENKAIPSQVAQLKTTNDAVFHFEDNRPQATIQRKIQKISEAFSAKHILPIQRKATNTGLPDTLKSGIEQLSGYAMDDVKVHYNSDKPAQLQAHAFAQGTNIHVASGQEKHLPHEAWHVVQQKQGRVKPTVQLKGNVNINTDVSLEKEADIMGAKAVTQRMPLNHSNKDITNSASLISNHDTVVQAVLDPTVATGDQDFTFGLLHGTYRPATNLADMHVNAATLANPHLTAAHMLAAMNDVQQAMIANHGVTGNVGTLDWRPTGAAVVKLVIELLGEALGGFWNKRLARLKKFKRKKLETPPVVRNEDALSADVLSEHKSSLKSLQGENKVSIKPIIARSTLAEFNQDMLENSPAGKARLTAYEQLIDAGLPTSLRIEIHHNQIPAIIGVLNSM</sequence>
<name>A0A7L4ZJ62_9FLAO</name>
<proteinExistence type="predicted"/>
<dbReference type="Proteomes" id="UP000464657">
    <property type="component" value="Chromosome"/>
</dbReference>
<accession>A0A7L4ZJ62</accession>
<organism evidence="2 3">
    <name type="scientific">Kordia antarctica</name>
    <dbReference type="NCBI Taxonomy" id="1218801"/>
    <lineage>
        <taxon>Bacteria</taxon>
        <taxon>Pseudomonadati</taxon>
        <taxon>Bacteroidota</taxon>
        <taxon>Flavobacteriia</taxon>
        <taxon>Flavobacteriales</taxon>
        <taxon>Flavobacteriaceae</taxon>
        <taxon>Kordia</taxon>
    </lineage>
</organism>
<evidence type="ECO:0000313" key="2">
    <source>
        <dbReference type="EMBL" id="QHI36236.1"/>
    </source>
</evidence>
<evidence type="ECO:0000313" key="3">
    <source>
        <dbReference type="Proteomes" id="UP000464657"/>
    </source>
</evidence>
<keyword evidence="3" id="KW-1185">Reference proteome</keyword>
<dbReference type="EMBL" id="CP019288">
    <property type="protein sequence ID" value="QHI36236.1"/>
    <property type="molecule type" value="Genomic_DNA"/>
</dbReference>
<dbReference type="OrthoDB" id="292792at2"/>
<dbReference type="InterPro" id="IPR025295">
    <property type="entry name" value="eCIS_core_dom"/>
</dbReference>
<evidence type="ECO:0000259" key="1">
    <source>
        <dbReference type="Pfam" id="PF13699"/>
    </source>
</evidence>
<dbReference type="KEGG" id="kan:IMCC3317_15950"/>
<dbReference type="AlphaFoldDB" id="A0A7L4ZJ62"/>
<protein>
    <recommendedName>
        <fullName evidence="1">eCIS core domain-containing protein</fullName>
    </recommendedName>
</protein>
<reference evidence="2 3" key="1">
    <citation type="journal article" date="2013" name="Int. J. Syst. Evol. Microbiol.">
        <title>Kordia antarctica sp. nov., isolated from Antarctic seawater.</title>
        <authorList>
            <person name="Baek K."/>
            <person name="Choi A."/>
            <person name="Kang I."/>
            <person name="Lee K."/>
            <person name="Cho J.C."/>
        </authorList>
    </citation>
    <scope>NUCLEOTIDE SEQUENCE [LARGE SCALE GENOMIC DNA]</scope>
    <source>
        <strain evidence="2 3">IMCC3317</strain>
    </source>
</reference>
<gene>
    <name evidence="2" type="ORF">IMCC3317_15950</name>
</gene>
<dbReference type="RefSeq" id="WP_160128961.1">
    <property type="nucleotide sequence ID" value="NZ_CP019288.1"/>
</dbReference>